<dbReference type="KEGG" id="lgi:LOTGIDRAFT_228901"/>
<reference evidence="3 4" key="1">
    <citation type="journal article" date="2013" name="Nature">
        <title>Insights into bilaterian evolution from three spiralian genomes.</title>
        <authorList>
            <person name="Simakov O."/>
            <person name="Marletaz F."/>
            <person name="Cho S.J."/>
            <person name="Edsinger-Gonzales E."/>
            <person name="Havlak P."/>
            <person name="Hellsten U."/>
            <person name="Kuo D.H."/>
            <person name="Larsson T."/>
            <person name="Lv J."/>
            <person name="Arendt D."/>
            <person name="Savage R."/>
            <person name="Osoegawa K."/>
            <person name="de Jong P."/>
            <person name="Grimwood J."/>
            <person name="Chapman J.A."/>
            <person name="Shapiro H."/>
            <person name="Aerts A."/>
            <person name="Otillar R.P."/>
            <person name="Terry A.Y."/>
            <person name="Boore J.L."/>
            <person name="Grigoriev I.V."/>
            <person name="Lindberg D.R."/>
            <person name="Seaver E.C."/>
            <person name="Weisblat D.A."/>
            <person name="Putnam N.H."/>
            <person name="Rokhsar D.S."/>
        </authorList>
    </citation>
    <scope>NUCLEOTIDE SEQUENCE [LARGE SCALE GENOMIC DNA]</scope>
</reference>
<dbReference type="RefSeq" id="XP_009059979.1">
    <property type="nucleotide sequence ID" value="XM_009061731.1"/>
</dbReference>
<feature type="chain" id="PRO_5004718164" evidence="2">
    <location>
        <begin position="26"/>
        <end position="348"/>
    </location>
</feature>
<keyword evidence="4" id="KW-1185">Reference proteome</keyword>
<evidence type="ECO:0000256" key="2">
    <source>
        <dbReference type="SAM" id="SignalP"/>
    </source>
</evidence>
<name>V4BK47_LOTGI</name>
<dbReference type="GeneID" id="20247824"/>
<gene>
    <name evidence="3" type="ORF">LOTGIDRAFT_228901</name>
</gene>
<protein>
    <submittedName>
        <fullName evidence="3">Uncharacterized protein</fullName>
    </submittedName>
</protein>
<evidence type="ECO:0000313" key="4">
    <source>
        <dbReference type="Proteomes" id="UP000030746"/>
    </source>
</evidence>
<dbReference type="HOGENOM" id="CLU_797619_0_0_1"/>
<feature type="transmembrane region" description="Helical" evidence="1">
    <location>
        <begin position="261"/>
        <end position="287"/>
    </location>
</feature>
<dbReference type="Proteomes" id="UP000030746">
    <property type="component" value="Unassembled WGS sequence"/>
</dbReference>
<feature type="signal peptide" evidence="2">
    <location>
        <begin position="1"/>
        <end position="25"/>
    </location>
</feature>
<dbReference type="CTD" id="20247824"/>
<keyword evidence="1" id="KW-1133">Transmembrane helix</keyword>
<dbReference type="CDD" id="cd12087">
    <property type="entry name" value="TM_EGFR-like"/>
    <property type="match status" value="1"/>
</dbReference>
<accession>V4BK47</accession>
<evidence type="ECO:0000256" key="1">
    <source>
        <dbReference type="SAM" id="Phobius"/>
    </source>
</evidence>
<sequence>MKRFIVTDTFVVLLLILTVVKLSNGIKSSTCPRCDEHNLSCPSGQQIDISSAYHGFTLKDNTCKDCKEECCKYYKNDCLELYQGLEYGPPMRCCEPTIKPSGDSGWKEMSSLQVVIDGMKPNYCTYSIVSYLYNFFQTNTKGTSFRIHQNLMKSNVHYSVIGYSTFTTLPNTDVYIVVSGYNRLHTYDSGHIITVKYRCSDEFNESAIESTTMISAQTTERFMLNEVTEGKEDFLGEEANSQTREEYDNAQIKGEEKNENVLVGSLVGGVAGLCLVLLIVAFIIFIFKRRPKQNEVGINGLENPGYGADNISTVVPPGEITINNNNSTVEYLRDDVRFDTLPNIRYIE</sequence>
<proteinExistence type="predicted"/>
<keyword evidence="1" id="KW-0472">Membrane</keyword>
<keyword evidence="2" id="KW-0732">Signal</keyword>
<dbReference type="EMBL" id="KB202619">
    <property type="protein sequence ID" value="ESO88929.1"/>
    <property type="molecule type" value="Genomic_DNA"/>
</dbReference>
<evidence type="ECO:0000313" key="3">
    <source>
        <dbReference type="EMBL" id="ESO88929.1"/>
    </source>
</evidence>
<organism evidence="3 4">
    <name type="scientific">Lottia gigantea</name>
    <name type="common">Giant owl limpet</name>
    <dbReference type="NCBI Taxonomy" id="225164"/>
    <lineage>
        <taxon>Eukaryota</taxon>
        <taxon>Metazoa</taxon>
        <taxon>Spiralia</taxon>
        <taxon>Lophotrochozoa</taxon>
        <taxon>Mollusca</taxon>
        <taxon>Gastropoda</taxon>
        <taxon>Patellogastropoda</taxon>
        <taxon>Lottioidea</taxon>
        <taxon>Lottiidae</taxon>
        <taxon>Lottia</taxon>
    </lineage>
</organism>
<dbReference type="AlphaFoldDB" id="V4BK47"/>
<keyword evidence="1" id="KW-0812">Transmembrane</keyword>